<reference evidence="11" key="1">
    <citation type="journal article" date="2023" name="PhytoFront">
        <title>Draft Genome Resources of Seven Strains of Tilletia horrida, Causal Agent of Kernel Smut of Rice.</title>
        <authorList>
            <person name="Khanal S."/>
            <person name="Antony Babu S."/>
            <person name="Zhou X.G."/>
        </authorList>
    </citation>
    <scope>NUCLEOTIDE SEQUENCE</scope>
    <source>
        <strain evidence="11">TX6</strain>
    </source>
</reference>
<feature type="transmembrane region" description="Helical" evidence="10">
    <location>
        <begin position="240"/>
        <end position="262"/>
    </location>
</feature>
<dbReference type="GO" id="GO:0015105">
    <property type="term" value="F:arsenite transmembrane transporter activity"/>
    <property type="evidence" value="ECO:0007669"/>
    <property type="project" value="TreeGrafter"/>
</dbReference>
<evidence type="ECO:0000256" key="7">
    <source>
        <dbReference type="ARBA" id="ARBA00022989"/>
    </source>
</evidence>
<feature type="transmembrane region" description="Helical" evidence="10">
    <location>
        <begin position="196"/>
        <end position="220"/>
    </location>
</feature>
<proteinExistence type="inferred from homology"/>
<evidence type="ECO:0000256" key="6">
    <source>
        <dbReference type="ARBA" id="ARBA00022849"/>
    </source>
</evidence>
<dbReference type="Pfam" id="PF01758">
    <property type="entry name" value="SBF"/>
    <property type="match status" value="1"/>
</dbReference>
<dbReference type="Gene3D" id="1.20.1530.20">
    <property type="match status" value="1"/>
</dbReference>
<evidence type="ECO:0000256" key="5">
    <source>
        <dbReference type="ARBA" id="ARBA00022692"/>
    </source>
</evidence>
<feature type="transmembrane region" description="Helical" evidence="10">
    <location>
        <begin position="274"/>
        <end position="292"/>
    </location>
</feature>
<comment type="similarity">
    <text evidence="2">Belongs to the arsenical resistance-3 (ACR3) (TC 2.A.59) family.</text>
</comment>
<keyword evidence="4" id="KW-1003">Cell membrane</keyword>
<evidence type="ECO:0000313" key="12">
    <source>
        <dbReference type="Proteomes" id="UP001176517"/>
    </source>
</evidence>
<keyword evidence="3" id="KW-0813">Transport</keyword>
<gene>
    <name evidence="11" type="primary">ARR3_2</name>
    <name evidence="11" type="ORF">OC846_005978</name>
</gene>
<dbReference type="InterPro" id="IPR004706">
    <property type="entry name" value="Arsenical-R_Acr3"/>
</dbReference>
<dbReference type="GO" id="GO:0015104">
    <property type="term" value="F:antimonite transmembrane transporter activity"/>
    <property type="evidence" value="ECO:0007669"/>
    <property type="project" value="TreeGrafter"/>
</dbReference>
<dbReference type="NCBIfam" id="TIGR00832">
    <property type="entry name" value="acr3"/>
    <property type="match status" value="1"/>
</dbReference>
<dbReference type="InterPro" id="IPR038770">
    <property type="entry name" value="Na+/solute_symporter_sf"/>
</dbReference>
<feature type="transmembrane region" description="Helical" evidence="10">
    <location>
        <begin position="343"/>
        <end position="368"/>
    </location>
</feature>
<evidence type="ECO:0000256" key="1">
    <source>
        <dbReference type="ARBA" id="ARBA00004651"/>
    </source>
</evidence>
<feature type="compositionally biased region" description="Polar residues" evidence="9">
    <location>
        <begin position="471"/>
        <end position="480"/>
    </location>
</feature>
<feature type="transmembrane region" description="Helical" evidence="10">
    <location>
        <begin position="136"/>
        <end position="157"/>
    </location>
</feature>
<keyword evidence="7 10" id="KW-1133">Transmembrane helix</keyword>
<sequence>MTDSHRTQMVKEEDENNAFFESPYILRTDGGVPELRQAPSWGQDISASNTVAKSLVMGLSWLDRLLSIFIILAMILGVVIGVAVPDVQHKINGAELKGVGAPLCVGLILMMTPILTKVQYERLPALLRTTRLRSQIGLSFFLNWFAGPLLMLGLAWATLPEKHLAKYRAGVILLAPCRCIAMVMVWVGMARGDSDICALLVIINSVLQMVLYAPIAALLINVVSDSDRNRLQYVDCAVSVLIYLGIPLFAGVAIRFGMLFLTSRKFFHTRFLPIFSPLSLIALSFVIIVIFASQARAILDHIGAVFRTVVPLVLYFAIIWTATFVLVWQLSRRYGAKTWGYQMAVVQAFTAGSNNFELAIAIAVSVYGANSREALAATIGPLVEVPVLLALSWAALVLGRRMRWDKDPAGHLPTVEDTKGNGKGGLYKVDVEEKEEQRNSASFPVKTDKGTNGISKKELRAQQPRPDHFRSTTSARIWST</sequence>
<dbReference type="PANTHER" id="PTHR43057">
    <property type="entry name" value="ARSENITE EFFLUX TRANSPORTER"/>
    <property type="match status" value="1"/>
</dbReference>
<accession>A0AAN6JP12</accession>
<dbReference type="Proteomes" id="UP001176517">
    <property type="component" value="Unassembled WGS sequence"/>
</dbReference>
<feature type="transmembrane region" description="Helical" evidence="10">
    <location>
        <begin position="374"/>
        <end position="398"/>
    </location>
</feature>
<organism evidence="11 12">
    <name type="scientific">Tilletia horrida</name>
    <dbReference type="NCBI Taxonomy" id="155126"/>
    <lineage>
        <taxon>Eukaryota</taxon>
        <taxon>Fungi</taxon>
        <taxon>Dikarya</taxon>
        <taxon>Basidiomycota</taxon>
        <taxon>Ustilaginomycotina</taxon>
        <taxon>Exobasidiomycetes</taxon>
        <taxon>Tilletiales</taxon>
        <taxon>Tilletiaceae</taxon>
        <taxon>Tilletia</taxon>
    </lineage>
</organism>
<comment type="caution">
    <text evidence="11">The sequence shown here is derived from an EMBL/GenBank/DDBJ whole genome shotgun (WGS) entry which is preliminary data.</text>
</comment>
<dbReference type="EMBL" id="JAPDMZ010000269">
    <property type="protein sequence ID" value="KAK0544675.1"/>
    <property type="molecule type" value="Genomic_DNA"/>
</dbReference>
<feature type="region of interest" description="Disordered" evidence="9">
    <location>
        <begin position="432"/>
        <end position="480"/>
    </location>
</feature>
<dbReference type="FunFam" id="1.20.1530.20:FF:000009">
    <property type="entry name" value="Arsenite transporter, ACR3 family"/>
    <property type="match status" value="1"/>
</dbReference>
<evidence type="ECO:0000313" key="11">
    <source>
        <dbReference type="EMBL" id="KAK0544675.1"/>
    </source>
</evidence>
<keyword evidence="6" id="KW-0059">Arsenical resistance</keyword>
<feature type="transmembrane region" description="Helical" evidence="10">
    <location>
        <begin position="312"/>
        <end position="331"/>
    </location>
</feature>
<keyword evidence="5 10" id="KW-0812">Transmembrane</keyword>
<evidence type="ECO:0000256" key="10">
    <source>
        <dbReference type="SAM" id="Phobius"/>
    </source>
</evidence>
<protein>
    <submittedName>
        <fullName evidence="11">Arsenicals resistance</fullName>
    </submittedName>
</protein>
<dbReference type="GO" id="GO:0005886">
    <property type="term" value="C:plasma membrane"/>
    <property type="evidence" value="ECO:0007669"/>
    <property type="project" value="UniProtKB-SubCell"/>
</dbReference>
<keyword evidence="12" id="KW-1185">Reference proteome</keyword>
<dbReference type="AlphaFoldDB" id="A0AAN6JP12"/>
<feature type="transmembrane region" description="Helical" evidence="10">
    <location>
        <begin position="96"/>
        <end position="115"/>
    </location>
</feature>
<dbReference type="InterPro" id="IPR002657">
    <property type="entry name" value="BilAc:Na_symport/Acr3"/>
</dbReference>
<evidence type="ECO:0000256" key="2">
    <source>
        <dbReference type="ARBA" id="ARBA00010110"/>
    </source>
</evidence>
<dbReference type="GO" id="GO:0046685">
    <property type="term" value="P:response to arsenic-containing substance"/>
    <property type="evidence" value="ECO:0007669"/>
    <property type="project" value="UniProtKB-KW"/>
</dbReference>
<feature type="transmembrane region" description="Helical" evidence="10">
    <location>
        <begin position="65"/>
        <end position="84"/>
    </location>
</feature>
<keyword evidence="8 10" id="KW-0472">Membrane</keyword>
<evidence type="ECO:0000256" key="4">
    <source>
        <dbReference type="ARBA" id="ARBA00022475"/>
    </source>
</evidence>
<name>A0AAN6JP12_9BASI</name>
<feature type="transmembrane region" description="Helical" evidence="10">
    <location>
        <begin position="169"/>
        <end position="189"/>
    </location>
</feature>
<comment type="subcellular location">
    <subcellularLocation>
        <location evidence="1">Cell membrane</location>
        <topology evidence="1">Multi-pass membrane protein</topology>
    </subcellularLocation>
</comment>
<dbReference type="GO" id="GO:0015297">
    <property type="term" value="F:antiporter activity"/>
    <property type="evidence" value="ECO:0007669"/>
    <property type="project" value="InterPro"/>
</dbReference>
<dbReference type="PANTHER" id="PTHR43057:SF1">
    <property type="entry name" value="ARSENICAL-RESISTANCE PROTEIN 3"/>
    <property type="match status" value="1"/>
</dbReference>
<evidence type="ECO:0000256" key="9">
    <source>
        <dbReference type="SAM" id="MobiDB-lite"/>
    </source>
</evidence>
<feature type="compositionally biased region" description="Basic and acidic residues" evidence="9">
    <location>
        <begin position="455"/>
        <end position="470"/>
    </location>
</feature>
<evidence type="ECO:0000256" key="3">
    <source>
        <dbReference type="ARBA" id="ARBA00022448"/>
    </source>
</evidence>
<evidence type="ECO:0000256" key="8">
    <source>
        <dbReference type="ARBA" id="ARBA00023136"/>
    </source>
</evidence>